<feature type="compositionally biased region" description="Basic and acidic residues" evidence="1">
    <location>
        <begin position="99"/>
        <end position="108"/>
    </location>
</feature>
<evidence type="ECO:0000313" key="3">
    <source>
        <dbReference type="Proteomes" id="UP000239939"/>
    </source>
</evidence>
<evidence type="ECO:0000256" key="1">
    <source>
        <dbReference type="SAM" id="MobiDB-lite"/>
    </source>
</evidence>
<dbReference type="OrthoDB" id="9134454at2"/>
<protein>
    <recommendedName>
        <fullName evidence="4">AlpA family transcriptional regulator</fullName>
    </recommendedName>
</protein>
<organism evidence="2 3">
    <name type="scientific">Xanthomonas populi</name>
    <dbReference type="NCBI Taxonomy" id="53414"/>
    <lineage>
        <taxon>Bacteria</taxon>
        <taxon>Pseudomonadati</taxon>
        <taxon>Pseudomonadota</taxon>
        <taxon>Gammaproteobacteria</taxon>
        <taxon>Lysobacterales</taxon>
        <taxon>Lysobacteraceae</taxon>
        <taxon>Xanthomonas</taxon>
    </lineage>
</organism>
<sequence length="117" mass="13456">MSIPYLPEALTGAPIARHEQSAAPIRILFVEDLSKLIGKTPTSIRTFATNKKYKHLIPRPFKLPHSRRLCWYEHEVLEWIDSTQPAIPPPPRRSPGRPTKREQLERQRWAASQQAVG</sequence>
<proteinExistence type="predicted"/>
<dbReference type="EMBL" id="MDEJ01000062">
    <property type="protein sequence ID" value="PPU93064.1"/>
    <property type="molecule type" value="Genomic_DNA"/>
</dbReference>
<dbReference type="RefSeq" id="WP_128417241.1">
    <property type="nucleotide sequence ID" value="NZ_MDEJ01000062.1"/>
</dbReference>
<dbReference type="AlphaFoldDB" id="A0A2S7ENJ7"/>
<comment type="caution">
    <text evidence="2">The sequence shown here is derived from an EMBL/GenBank/DDBJ whole genome shotgun (WGS) entry which is preliminary data.</text>
</comment>
<evidence type="ECO:0008006" key="4">
    <source>
        <dbReference type="Google" id="ProtNLM"/>
    </source>
</evidence>
<evidence type="ECO:0000313" key="2">
    <source>
        <dbReference type="EMBL" id="PPU93064.1"/>
    </source>
</evidence>
<feature type="region of interest" description="Disordered" evidence="1">
    <location>
        <begin position="83"/>
        <end position="117"/>
    </location>
</feature>
<keyword evidence="3" id="KW-1185">Reference proteome</keyword>
<gene>
    <name evidence="2" type="ORF">XpopCFBP1817_11440</name>
</gene>
<reference evidence="3" key="1">
    <citation type="submission" date="2016-08" db="EMBL/GenBank/DDBJ databases">
        <authorList>
            <person name="Merda D."/>
            <person name="Briand M."/>
            <person name="Taghouti G."/>
            <person name="Carrere S."/>
            <person name="Gouzy J."/>
            <person name="Portier P."/>
            <person name="Jacques M.-A."/>
            <person name="Fischer-Le Saux M."/>
        </authorList>
    </citation>
    <scope>NUCLEOTIDE SEQUENCE [LARGE SCALE GENOMIC DNA]</scope>
    <source>
        <strain evidence="3">CFBP1817</strain>
    </source>
</reference>
<name>A0A2S7ENJ7_9XANT</name>
<accession>A0A2S7ENJ7</accession>
<dbReference type="Proteomes" id="UP000239939">
    <property type="component" value="Unassembled WGS sequence"/>
</dbReference>